<evidence type="ECO:0000313" key="2">
    <source>
        <dbReference type="Proteomes" id="UP001156601"/>
    </source>
</evidence>
<reference evidence="1" key="2">
    <citation type="submission" date="2023-01" db="EMBL/GenBank/DDBJ databases">
        <title>Draft genome sequence of Agaribacter marinus strain NBRC 110023.</title>
        <authorList>
            <person name="Sun Q."/>
            <person name="Mori K."/>
        </authorList>
    </citation>
    <scope>NUCLEOTIDE SEQUENCE</scope>
    <source>
        <strain evidence="1">NBRC 110023</strain>
    </source>
</reference>
<dbReference type="Proteomes" id="UP001156601">
    <property type="component" value="Unassembled WGS sequence"/>
</dbReference>
<dbReference type="AlphaFoldDB" id="A0AA37WGM8"/>
<organism evidence="1 2">
    <name type="scientific">Agaribacter marinus</name>
    <dbReference type="NCBI Taxonomy" id="1431249"/>
    <lineage>
        <taxon>Bacteria</taxon>
        <taxon>Pseudomonadati</taxon>
        <taxon>Pseudomonadota</taxon>
        <taxon>Gammaproteobacteria</taxon>
        <taxon>Alteromonadales</taxon>
        <taxon>Alteromonadaceae</taxon>
        <taxon>Agaribacter</taxon>
    </lineage>
</organism>
<sequence>MNTQTKLHELHKELIENIEAEQQQEIALSQQEIYQQGLEAQGHCACDNDSFDIAGINTKALSELESRISEQDTQAYLETDAIMAQESESVGVDNVPDIDTSLLPEGAQILTPSWSQVFSDSTPHDEMAQSTDISPQAIIGGGNCKNVWNWAKGGGGGCIGGVGRNTQTVYWTFWFKPKVSRFYSIKPRFQFNGYYIAKANDKWYNCKNTRVRVSARTQAHQYNWKHRDSVDLININSSNININKRLDDNRFTNYSTLLGKNDWTAIVCSVQLQVRAQGGGSYAKNDFSTGANKVCVPYVVVT</sequence>
<evidence type="ECO:0000313" key="1">
    <source>
        <dbReference type="EMBL" id="GLR70246.1"/>
    </source>
</evidence>
<gene>
    <name evidence="1" type="ORF">GCM10007852_11540</name>
</gene>
<comment type="caution">
    <text evidence="1">The sequence shown here is derived from an EMBL/GenBank/DDBJ whole genome shotgun (WGS) entry which is preliminary data.</text>
</comment>
<protein>
    <submittedName>
        <fullName evidence="1">Uncharacterized protein</fullName>
    </submittedName>
</protein>
<reference evidence="1" key="1">
    <citation type="journal article" date="2014" name="Int. J. Syst. Evol. Microbiol.">
        <title>Complete genome sequence of Corynebacterium casei LMG S-19264T (=DSM 44701T), isolated from a smear-ripened cheese.</title>
        <authorList>
            <consortium name="US DOE Joint Genome Institute (JGI-PGF)"/>
            <person name="Walter F."/>
            <person name="Albersmeier A."/>
            <person name="Kalinowski J."/>
            <person name="Ruckert C."/>
        </authorList>
    </citation>
    <scope>NUCLEOTIDE SEQUENCE</scope>
    <source>
        <strain evidence="1">NBRC 110023</strain>
    </source>
</reference>
<proteinExistence type="predicted"/>
<name>A0AA37WGM8_9ALTE</name>
<keyword evidence="2" id="KW-1185">Reference proteome</keyword>
<accession>A0AA37WGM8</accession>
<dbReference type="RefSeq" id="WP_284216551.1">
    <property type="nucleotide sequence ID" value="NZ_BSOT01000005.1"/>
</dbReference>
<dbReference type="EMBL" id="BSOT01000005">
    <property type="protein sequence ID" value="GLR70246.1"/>
    <property type="molecule type" value="Genomic_DNA"/>
</dbReference>